<comment type="caution">
    <text evidence="1">The sequence shown here is derived from an EMBL/GenBank/DDBJ whole genome shotgun (WGS) entry which is preliminary data.</text>
</comment>
<dbReference type="SUPFAM" id="SSF109604">
    <property type="entry name" value="HD-domain/PDEase-like"/>
    <property type="match status" value="1"/>
</dbReference>
<gene>
    <name evidence="1" type="ORF">L195_g026639</name>
</gene>
<proteinExistence type="predicted"/>
<organism evidence="1 2">
    <name type="scientific">Trifolium pratense</name>
    <name type="common">Red clover</name>
    <dbReference type="NCBI Taxonomy" id="57577"/>
    <lineage>
        <taxon>Eukaryota</taxon>
        <taxon>Viridiplantae</taxon>
        <taxon>Streptophyta</taxon>
        <taxon>Embryophyta</taxon>
        <taxon>Tracheophyta</taxon>
        <taxon>Spermatophyta</taxon>
        <taxon>Magnoliopsida</taxon>
        <taxon>eudicotyledons</taxon>
        <taxon>Gunneridae</taxon>
        <taxon>Pentapetalae</taxon>
        <taxon>rosids</taxon>
        <taxon>fabids</taxon>
        <taxon>Fabales</taxon>
        <taxon>Fabaceae</taxon>
        <taxon>Papilionoideae</taxon>
        <taxon>50 kb inversion clade</taxon>
        <taxon>NPAAA clade</taxon>
        <taxon>Hologalegina</taxon>
        <taxon>IRL clade</taxon>
        <taxon>Trifolieae</taxon>
        <taxon>Trifolium</taxon>
    </lineage>
</organism>
<dbReference type="AlphaFoldDB" id="A0A2K3NJT4"/>
<reference evidence="1 2" key="2">
    <citation type="journal article" date="2017" name="Front. Plant Sci.">
        <title>Gene Classification and Mining of Molecular Markers Useful in Red Clover (Trifolium pratense) Breeding.</title>
        <authorList>
            <person name="Istvanek J."/>
            <person name="Dluhosova J."/>
            <person name="Dluhos P."/>
            <person name="Patkova L."/>
            <person name="Nedelnik J."/>
            <person name="Repkova J."/>
        </authorList>
    </citation>
    <scope>NUCLEOTIDE SEQUENCE [LARGE SCALE GENOMIC DNA]</scope>
    <source>
        <strain evidence="2">cv. Tatra</strain>
        <tissue evidence="1">Young leaves</tissue>
    </source>
</reference>
<protein>
    <submittedName>
        <fullName evidence="1">V-type proton ATPase subunit F-like protein</fullName>
    </submittedName>
</protein>
<dbReference type="PANTHER" id="PTHR33594">
    <property type="entry name" value="SUPERFAMILY HYDROLASE, PUTATIVE (AFU_ORTHOLOGUE AFUA_1G03035)-RELATED"/>
    <property type="match status" value="1"/>
</dbReference>
<dbReference type="Proteomes" id="UP000236291">
    <property type="component" value="Unassembled WGS sequence"/>
</dbReference>
<sequence length="134" mass="14757">MLLHTAFAASKDTKVAFLLAGVGKIDLHRKTNYLALNPRCKVSFCKDSRRAYISQVRCAVAGTETRERMDRKETVRKAEALVEKAMKGNDASHDAAHVWRVRDLALSLASEEGLSSDPDSMEVVSILPTSTLPL</sequence>
<evidence type="ECO:0000313" key="2">
    <source>
        <dbReference type="Proteomes" id="UP000236291"/>
    </source>
</evidence>
<dbReference type="STRING" id="57577.A0A2K3NJT4"/>
<dbReference type="Gene3D" id="1.10.472.50">
    <property type="entry name" value="HD-domain/PDEase-like"/>
    <property type="match status" value="1"/>
</dbReference>
<name>A0A2K3NJT4_TRIPR</name>
<evidence type="ECO:0000313" key="1">
    <source>
        <dbReference type="EMBL" id="PNY03312.1"/>
    </source>
</evidence>
<reference evidence="1 2" key="1">
    <citation type="journal article" date="2014" name="Am. J. Bot.">
        <title>Genome assembly and annotation for red clover (Trifolium pratense; Fabaceae).</title>
        <authorList>
            <person name="Istvanek J."/>
            <person name="Jaros M."/>
            <person name="Krenek A."/>
            <person name="Repkova J."/>
        </authorList>
    </citation>
    <scope>NUCLEOTIDE SEQUENCE [LARGE SCALE GENOMIC DNA]</scope>
    <source>
        <strain evidence="2">cv. Tatra</strain>
        <tissue evidence="1">Young leaves</tissue>
    </source>
</reference>
<accession>A0A2K3NJT4</accession>
<dbReference type="PANTHER" id="PTHR33594:SF1">
    <property type="entry name" value="HD_PDEASE DOMAIN-CONTAINING PROTEIN"/>
    <property type="match status" value="1"/>
</dbReference>
<dbReference type="EMBL" id="ASHM01022477">
    <property type="protein sequence ID" value="PNY03312.1"/>
    <property type="molecule type" value="Genomic_DNA"/>
</dbReference>